<evidence type="ECO:0000313" key="1">
    <source>
        <dbReference type="EMBL" id="QJW95397.1"/>
    </source>
</evidence>
<dbReference type="KEGG" id="ftj:FTUN_2946"/>
<proteinExistence type="predicted"/>
<keyword evidence="2" id="KW-1185">Reference proteome</keyword>
<evidence type="ECO:0000313" key="2">
    <source>
        <dbReference type="Proteomes" id="UP000503447"/>
    </source>
</evidence>
<dbReference type="AlphaFoldDB" id="A0A6M5YMX2"/>
<name>A0A6M5YMX2_9BACT</name>
<dbReference type="EMBL" id="CP053452">
    <property type="protein sequence ID" value="QJW95397.1"/>
    <property type="molecule type" value="Genomic_DNA"/>
</dbReference>
<organism evidence="1 2">
    <name type="scientific">Frigoriglobus tundricola</name>
    <dbReference type="NCBI Taxonomy" id="2774151"/>
    <lineage>
        <taxon>Bacteria</taxon>
        <taxon>Pseudomonadati</taxon>
        <taxon>Planctomycetota</taxon>
        <taxon>Planctomycetia</taxon>
        <taxon>Gemmatales</taxon>
        <taxon>Gemmataceae</taxon>
        <taxon>Frigoriglobus</taxon>
    </lineage>
</organism>
<dbReference type="Proteomes" id="UP000503447">
    <property type="component" value="Chromosome"/>
</dbReference>
<sequence>MSDCFARPTANENRDPCATLSGAYFHLLRARAHLRRQNATRMTAEQFREWRAALGNVEGVMREIEPRL</sequence>
<gene>
    <name evidence="1" type="ORF">FTUN_2946</name>
</gene>
<protein>
    <submittedName>
        <fullName evidence="1">Uncharacterized protein</fullName>
    </submittedName>
</protein>
<accession>A0A6M5YMX2</accession>
<reference evidence="2" key="1">
    <citation type="submission" date="2020-05" db="EMBL/GenBank/DDBJ databases">
        <title>Frigoriglobus tundricola gen. nov., sp. nov., a psychrotolerant cellulolytic planctomycete of the family Gemmataceae with two divergent copies of 16S rRNA gene.</title>
        <authorList>
            <person name="Kulichevskaya I.S."/>
            <person name="Ivanova A.A."/>
            <person name="Naumoff D.G."/>
            <person name="Beletsky A.V."/>
            <person name="Rijpstra W.I.C."/>
            <person name="Sinninghe Damste J.S."/>
            <person name="Mardanov A.V."/>
            <person name="Ravin N.V."/>
            <person name="Dedysh S.N."/>
        </authorList>
    </citation>
    <scope>NUCLEOTIDE SEQUENCE [LARGE SCALE GENOMIC DNA]</scope>
    <source>
        <strain evidence="2">PL17</strain>
    </source>
</reference>